<evidence type="ECO:0000313" key="3">
    <source>
        <dbReference type="Proteomes" id="UP001174934"/>
    </source>
</evidence>
<dbReference type="EMBL" id="JAULSR010000001">
    <property type="protein sequence ID" value="KAK0634493.1"/>
    <property type="molecule type" value="Genomic_DNA"/>
</dbReference>
<comment type="caution">
    <text evidence="2">The sequence shown here is derived from an EMBL/GenBank/DDBJ whole genome shotgun (WGS) entry which is preliminary data.</text>
</comment>
<evidence type="ECO:0000256" key="1">
    <source>
        <dbReference type="SAM" id="SignalP"/>
    </source>
</evidence>
<keyword evidence="3" id="KW-1185">Reference proteome</keyword>
<keyword evidence="1" id="KW-0732">Signal</keyword>
<evidence type="ECO:0000313" key="2">
    <source>
        <dbReference type="EMBL" id="KAK0634493.1"/>
    </source>
</evidence>
<sequence length="159" mass="17870">MTWPPVLVLLCLFTHPRRQGELHGFRPPTSQQASEWVSTRTETLPLPPDTSPFESPFKTFLHLSGSTADQHYRQSGLASSTFPNLICFVYNKIGWADPRRKMMRRIGNEWGGGERLSHAFSFSSLFPALITLSMAYFFPSSPALPAGPRLQLVSITGFR</sequence>
<feature type="chain" id="PRO_5041274114" description="Secreted protein" evidence="1">
    <location>
        <begin position="20"/>
        <end position="159"/>
    </location>
</feature>
<feature type="signal peptide" evidence="1">
    <location>
        <begin position="1"/>
        <end position="19"/>
    </location>
</feature>
<accession>A0AA40CEJ0</accession>
<evidence type="ECO:0008006" key="4">
    <source>
        <dbReference type="Google" id="ProtNLM"/>
    </source>
</evidence>
<gene>
    <name evidence="2" type="ORF">B0T17DRAFT_7920</name>
</gene>
<dbReference type="Proteomes" id="UP001174934">
    <property type="component" value="Unassembled WGS sequence"/>
</dbReference>
<reference evidence="2" key="1">
    <citation type="submission" date="2023-06" db="EMBL/GenBank/DDBJ databases">
        <title>Genome-scale phylogeny and comparative genomics of the fungal order Sordariales.</title>
        <authorList>
            <consortium name="Lawrence Berkeley National Laboratory"/>
            <person name="Hensen N."/>
            <person name="Bonometti L."/>
            <person name="Westerberg I."/>
            <person name="Brannstrom I.O."/>
            <person name="Guillou S."/>
            <person name="Cros-Aarteil S."/>
            <person name="Calhoun S."/>
            <person name="Haridas S."/>
            <person name="Kuo A."/>
            <person name="Mondo S."/>
            <person name="Pangilinan J."/>
            <person name="Riley R."/>
            <person name="LaButti K."/>
            <person name="Andreopoulos B."/>
            <person name="Lipzen A."/>
            <person name="Chen C."/>
            <person name="Yanf M."/>
            <person name="Daum C."/>
            <person name="Ng V."/>
            <person name="Clum A."/>
            <person name="Steindorff A."/>
            <person name="Ohm R."/>
            <person name="Martin F."/>
            <person name="Silar P."/>
            <person name="Natvig D."/>
            <person name="Lalanne C."/>
            <person name="Gautier V."/>
            <person name="Ament-velasquez S.L."/>
            <person name="Kruys A."/>
            <person name="Hutchinson M.I."/>
            <person name="Powell A.J."/>
            <person name="Barry K."/>
            <person name="Miller A.N."/>
            <person name="Grigoriev I.V."/>
            <person name="Debuchy R."/>
            <person name="Gladieux P."/>
            <person name="Thoren M.H."/>
            <person name="Johannesson H."/>
        </authorList>
    </citation>
    <scope>NUCLEOTIDE SEQUENCE</scope>
    <source>
        <strain evidence="2">SMH3391-2</strain>
    </source>
</reference>
<organism evidence="2 3">
    <name type="scientific">Bombardia bombarda</name>
    <dbReference type="NCBI Taxonomy" id="252184"/>
    <lineage>
        <taxon>Eukaryota</taxon>
        <taxon>Fungi</taxon>
        <taxon>Dikarya</taxon>
        <taxon>Ascomycota</taxon>
        <taxon>Pezizomycotina</taxon>
        <taxon>Sordariomycetes</taxon>
        <taxon>Sordariomycetidae</taxon>
        <taxon>Sordariales</taxon>
        <taxon>Lasiosphaeriaceae</taxon>
        <taxon>Bombardia</taxon>
    </lineage>
</organism>
<name>A0AA40CEJ0_9PEZI</name>
<protein>
    <recommendedName>
        <fullName evidence="4">Secreted protein</fullName>
    </recommendedName>
</protein>
<proteinExistence type="predicted"/>
<dbReference type="AlphaFoldDB" id="A0AA40CEJ0"/>